<dbReference type="EMBL" id="LR743507">
    <property type="protein sequence ID" value="CAA2106063.1"/>
    <property type="molecule type" value="Genomic_DNA"/>
</dbReference>
<organism evidence="1">
    <name type="scientific">Variovorax paradoxus</name>
    <dbReference type="NCBI Taxonomy" id="34073"/>
    <lineage>
        <taxon>Bacteria</taxon>
        <taxon>Pseudomonadati</taxon>
        <taxon>Pseudomonadota</taxon>
        <taxon>Betaproteobacteria</taxon>
        <taxon>Burkholderiales</taxon>
        <taxon>Comamonadaceae</taxon>
        <taxon>Variovorax</taxon>
    </lineage>
</organism>
<name>A0A679JIG1_VARPD</name>
<accession>A0A679JIG1</accession>
<reference evidence="1" key="1">
    <citation type="submission" date="2019-12" db="EMBL/GenBank/DDBJ databases">
        <authorList>
            <person name="Cremers G."/>
        </authorList>
    </citation>
    <scope>NUCLEOTIDE SEQUENCE</scope>
    <source>
        <strain evidence="1">Vvax</strain>
    </source>
</reference>
<dbReference type="AlphaFoldDB" id="A0A679JIG1"/>
<sequence>MNCKPGDLALTHGAPIDNDILAEVLELREVHGVYGQLWLIRSLGSPFHITPTTRHMLVVWPDKMLRPIRDPGDDAVDEMLLLVGAPEAATA</sequence>
<gene>
    <name evidence="1" type="ORF">VVAX_03562</name>
</gene>
<protein>
    <submittedName>
        <fullName evidence="1">Uncharacterized protein</fullName>
    </submittedName>
</protein>
<dbReference type="RefSeq" id="WP_339091138.1">
    <property type="nucleotide sequence ID" value="NZ_LR743507.1"/>
</dbReference>
<evidence type="ECO:0000313" key="1">
    <source>
        <dbReference type="EMBL" id="CAA2106063.1"/>
    </source>
</evidence>
<proteinExistence type="predicted"/>